<evidence type="ECO:0000256" key="3">
    <source>
        <dbReference type="ARBA" id="ARBA00022475"/>
    </source>
</evidence>
<dbReference type="Pfam" id="PF00528">
    <property type="entry name" value="BPD_transp_1"/>
    <property type="match status" value="1"/>
</dbReference>
<evidence type="ECO:0000256" key="8">
    <source>
        <dbReference type="RuleBase" id="RU363032"/>
    </source>
</evidence>
<evidence type="ECO:0000313" key="11">
    <source>
        <dbReference type="Proteomes" id="UP000293154"/>
    </source>
</evidence>
<evidence type="ECO:0000259" key="9">
    <source>
        <dbReference type="PROSITE" id="PS50928"/>
    </source>
</evidence>
<dbReference type="EMBL" id="CP034752">
    <property type="protein sequence ID" value="QBH98111.1"/>
    <property type="molecule type" value="Genomic_DNA"/>
</dbReference>
<dbReference type="KEGG" id="prag:EKN56_17995"/>
<keyword evidence="3" id="KW-1003">Cell membrane</keyword>
<evidence type="ECO:0000256" key="5">
    <source>
        <dbReference type="ARBA" id="ARBA00022692"/>
    </source>
</evidence>
<dbReference type="Proteomes" id="UP000293154">
    <property type="component" value="Chromosome"/>
</dbReference>
<dbReference type="PANTHER" id="PTHR43386:SF23">
    <property type="entry name" value="ABC TRANSPORTER"/>
    <property type="match status" value="1"/>
</dbReference>
<evidence type="ECO:0000256" key="6">
    <source>
        <dbReference type="ARBA" id="ARBA00022989"/>
    </source>
</evidence>
<dbReference type="AlphaFoldDB" id="A0A411WPG1"/>
<dbReference type="OrthoDB" id="9783218at2"/>
<dbReference type="InterPro" id="IPR000515">
    <property type="entry name" value="MetI-like"/>
</dbReference>
<dbReference type="CDD" id="cd06261">
    <property type="entry name" value="TM_PBP2"/>
    <property type="match status" value="1"/>
</dbReference>
<gene>
    <name evidence="10" type="ORF">EKN56_17995</name>
</gene>
<dbReference type="SUPFAM" id="SSF161098">
    <property type="entry name" value="MetI-like"/>
    <property type="match status" value="1"/>
</dbReference>
<feature type="domain" description="ABC transmembrane type-1" evidence="9">
    <location>
        <begin position="68"/>
        <end position="257"/>
    </location>
</feature>
<dbReference type="Gene3D" id="1.10.3720.10">
    <property type="entry name" value="MetI-like"/>
    <property type="match status" value="1"/>
</dbReference>
<protein>
    <submittedName>
        <fullName evidence="10">ABC transporter permease</fullName>
    </submittedName>
</protein>
<keyword evidence="11" id="KW-1185">Reference proteome</keyword>
<feature type="transmembrane region" description="Helical" evidence="8">
    <location>
        <begin position="72"/>
        <end position="93"/>
    </location>
</feature>
<name>A0A411WPG1_9GAMM</name>
<sequence>MKSSMNKTLLQLLLAMVLLGILLFLGIHSNYQEITLNLLSRRSAPSLQFWFGTDNLGRDLWLRCLQGMMTSIQIGFITALCSGLLALVIAILSQLSKTMDYLIRTLIDTFIALPHLLLLILICFTFGGGKWGVIIAVSLTHWPKLALILRSELLRIGQADYILLAQRTGLSRWQCCYKHYLPLLLPQLLVGALLIFPHAVLHSAGLSFLGFGLEPHEPSLGLLLSDALRYLSSGDWWLAVYPGLTLVILVLTIDQLARSLQKIWLRKSSCYN</sequence>
<feature type="transmembrane region" description="Helical" evidence="8">
    <location>
        <begin position="105"/>
        <end position="127"/>
    </location>
</feature>
<dbReference type="GO" id="GO:0005886">
    <property type="term" value="C:plasma membrane"/>
    <property type="evidence" value="ECO:0007669"/>
    <property type="project" value="UniProtKB-SubCell"/>
</dbReference>
<feature type="transmembrane region" description="Helical" evidence="8">
    <location>
        <begin position="188"/>
        <end position="213"/>
    </location>
</feature>
<keyword evidence="2 8" id="KW-0813">Transport</keyword>
<dbReference type="InterPro" id="IPR050366">
    <property type="entry name" value="BP-dependent_transpt_permease"/>
</dbReference>
<evidence type="ECO:0000256" key="2">
    <source>
        <dbReference type="ARBA" id="ARBA00022448"/>
    </source>
</evidence>
<dbReference type="PANTHER" id="PTHR43386">
    <property type="entry name" value="OLIGOPEPTIDE TRANSPORT SYSTEM PERMEASE PROTEIN APPC"/>
    <property type="match status" value="1"/>
</dbReference>
<comment type="subcellular location">
    <subcellularLocation>
        <location evidence="1">Cell inner membrane</location>
        <topology evidence="1">Multi-pass membrane protein</topology>
    </subcellularLocation>
    <subcellularLocation>
        <location evidence="8">Cell membrane</location>
        <topology evidence="8">Multi-pass membrane protein</topology>
    </subcellularLocation>
</comment>
<evidence type="ECO:0000256" key="1">
    <source>
        <dbReference type="ARBA" id="ARBA00004429"/>
    </source>
</evidence>
<keyword evidence="4" id="KW-0997">Cell inner membrane</keyword>
<reference evidence="10 11" key="1">
    <citation type="submission" date="2019-03" db="EMBL/GenBank/DDBJ databases">
        <title>Pragia sp. nov. isolated from the gut tract of Carduelis flavirostris.</title>
        <authorList>
            <person name="Ge Y."/>
        </authorList>
    </citation>
    <scope>NUCLEOTIDE SEQUENCE [LARGE SCALE GENOMIC DNA]</scope>
    <source>
        <strain evidence="10 11">CF-458</strain>
    </source>
</reference>
<keyword evidence="7 8" id="KW-0472">Membrane</keyword>
<keyword evidence="6 8" id="KW-1133">Transmembrane helix</keyword>
<evidence type="ECO:0000256" key="7">
    <source>
        <dbReference type="ARBA" id="ARBA00023136"/>
    </source>
</evidence>
<comment type="similarity">
    <text evidence="8">Belongs to the binding-protein-dependent transport system permease family.</text>
</comment>
<keyword evidence="5 8" id="KW-0812">Transmembrane</keyword>
<organism evidence="10 11">
    <name type="scientific">Limnobaculum zhutongyuii</name>
    <dbReference type="NCBI Taxonomy" id="2498113"/>
    <lineage>
        <taxon>Bacteria</taxon>
        <taxon>Pseudomonadati</taxon>
        <taxon>Pseudomonadota</taxon>
        <taxon>Gammaproteobacteria</taxon>
        <taxon>Enterobacterales</taxon>
        <taxon>Budviciaceae</taxon>
        <taxon>Limnobaculum</taxon>
    </lineage>
</organism>
<dbReference type="GO" id="GO:0055085">
    <property type="term" value="P:transmembrane transport"/>
    <property type="evidence" value="ECO:0007669"/>
    <property type="project" value="InterPro"/>
</dbReference>
<dbReference type="PROSITE" id="PS50928">
    <property type="entry name" value="ABC_TM1"/>
    <property type="match status" value="1"/>
</dbReference>
<feature type="transmembrane region" description="Helical" evidence="8">
    <location>
        <begin position="236"/>
        <end position="257"/>
    </location>
</feature>
<dbReference type="InterPro" id="IPR035906">
    <property type="entry name" value="MetI-like_sf"/>
</dbReference>
<evidence type="ECO:0000313" key="10">
    <source>
        <dbReference type="EMBL" id="QBH98111.1"/>
    </source>
</evidence>
<accession>A0A411WPG1</accession>
<proteinExistence type="inferred from homology"/>
<evidence type="ECO:0000256" key="4">
    <source>
        <dbReference type="ARBA" id="ARBA00022519"/>
    </source>
</evidence>